<dbReference type="InterPro" id="IPR008927">
    <property type="entry name" value="6-PGluconate_DH-like_C_sf"/>
</dbReference>
<dbReference type="InterPro" id="IPR018931">
    <property type="entry name" value="DUF2520"/>
</dbReference>
<dbReference type="Gene3D" id="1.10.1040.20">
    <property type="entry name" value="ProC-like, C-terminal domain"/>
    <property type="match status" value="1"/>
</dbReference>
<dbReference type="RefSeq" id="WP_133994400.1">
    <property type="nucleotide sequence ID" value="NZ_SODV01000001.1"/>
</dbReference>
<name>A0A4R8DX21_9BACT</name>
<evidence type="ECO:0000313" key="3">
    <source>
        <dbReference type="EMBL" id="TDX01761.1"/>
    </source>
</evidence>
<evidence type="ECO:0000259" key="2">
    <source>
        <dbReference type="Pfam" id="PF10728"/>
    </source>
</evidence>
<dbReference type="InterPro" id="IPR028939">
    <property type="entry name" value="P5C_Rdtase_cat_N"/>
</dbReference>
<dbReference type="PANTHER" id="PTHR40459">
    <property type="entry name" value="CONSERVED HYPOTHETICAL ALANINE AND LEUCINE RICH PROTEIN"/>
    <property type="match status" value="1"/>
</dbReference>
<dbReference type="InterPro" id="IPR036291">
    <property type="entry name" value="NAD(P)-bd_dom_sf"/>
</dbReference>
<sequence length="268" mass="29475">MTITLIGSGNVATVLGKRLQRAGHTILQVCSPRNAEALGAALRAEARKGEAPNAAPEAIQDPKNLKKADLYLVAVSDTAVKDVAGQIRVADALVVHTAGSVPLDVLKEASKRYGVLYPLQSLRKETDPDIIPLLVDGSDEDVRSIVEGVAKTISPMVKRCNDAERLFFHIGGVLVNNFPNYLYTQTDLFLQDKGQSIDMLLPLMAETVRRLKDFPPAEVQTGPAVRGDEATIRKHQEQLEGYPELLEWYNAFTNKIRSFYARKYGVHP</sequence>
<feature type="domain" description="DUF2520" evidence="2">
    <location>
        <begin position="131"/>
        <end position="255"/>
    </location>
</feature>
<dbReference type="OrthoDB" id="9810755at2"/>
<dbReference type="SUPFAM" id="SSF48179">
    <property type="entry name" value="6-phosphogluconate dehydrogenase C-terminal domain-like"/>
    <property type="match status" value="1"/>
</dbReference>
<organism evidence="3 4">
    <name type="scientific">Dinghuibacter silviterrae</name>
    <dbReference type="NCBI Taxonomy" id="1539049"/>
    <lineage>
        <taxon>Bacteria</taxon>
        <taxon>Pseudomonadati</taxon>
        <taxon>Bacteroidota</taxon>
        <taxon>Chitinophagia</taxon>
        <taxon>Chitinophagales</taxon>
        <taxon>Chitinophagaceae</taxon>
        <taxon>Dinghuibacter</taxon>
    </lineage>
</organism>
<evidence type="ECO:0000313" key="4">
    <source>
        <dbReference type="Proteomes" id="UP000294498"/>
    </source>
</evidence>
<dbReference type="Gene3D" id="3.40.50.720">
    <property type="entry name" value="NAD(P)-binding Rossmann-like Domain"/>
    <property type="match status" value="1"/>
</dbReference>
<dbReference type="Pfam" id="PF03807">
    <property type="entry name" value="F420_oxidored"/>
    <property type="match status" value="1"/>
</dbReference>
<dbReference type="SUPFAM" id="SSF51735">
    <property type="entry name" value="NAD(P)-binding Rossmann-fold domains"/>
    <property type="match status" value="1"/>
</dbReference>
<gene>
    <name evidence="3" type="ORF">EDB95_2804</name>
</gene>
<dbReference type="InterPro" id="IPR037108">
    <property type="entry name" value="TM1727-like_C_sf"/>
</dbReference>
<keyword evidence="4" id="KW-1185">Reference proteome</keyword>
<feature type="domain" description="Pyrroline-5-carboxylate reductase catalytic N-terminal" evidence="1">
    <location>
        <begin position="2"/>
        <end position="95"/>
    </location>
</feature>
<dbReference type="PANTHER" id="PTHR40459:SF1">
    <property type="entry name" value="CONSERVED HYPOTHETICAL ALANINE AND LEUCINE RICH PROTEIN"/>
    <property type="match status" value="1"/>
</dbReference>
<dbReference type="EMBL" id="SODV01000001">
    <property type="protein sequence ID" value="TDX01761.1"/>
    <property type="molecule type" value="Genomic_DNA"/>
</dbReference>
<reference evidence="3 4" key="1">
    <citation type="submission" date="2019-03" db="EMBL/GenBank/DDBJ databases">
        <title>Genomic Encyclopedia of Type Strains, Phase IV (KMG-IV): sequencing the most valuable type-strain genomes for metagenomic binning, comparative biology and taxonomic classification.</title>
        <authorList>
            <person name="Goeker M."/>
        </authorList>
    </citation>
    <scope>NUCLEOTIDE SEQUENCE [LARGE SCALE GENOMIC DNA]</scope>
    <source>
        <strain evidence="3 4">DSM 100059</strain>
    </source>
</reference>
<dbReference type="AlphaFoldDB" id="A0A4R8DX21"/>
<accession>A0A4R8DX21</accession>
<proteinExistence type="predicted"/>
<dbReference type="Proteomes" id="UP000294498">
    <property type="component" value="Unassembled WGS sequence"/>
</dbReference>
<comment type="caution">
    <text evidence="3">The sequence shown here is derived from an EMBL/GenBank/DDBJ whole genome shotgun (WGS) entry which is preliminary data.</text>
</comment>
<dbReference type="Pfam" id="PF10728">
    <property type="entry name" value="DUF2520"/>
    <property type="match status" value="1"/>
</dbReference>
<protein>
    <submittedName>
        <fullName evidence="3">Putative short-subunit dehydrogenase-like oxidoreductase (DUF2520 family)</fullName>
    </submittedName>
</protein>
<evidence type="ECO:0000259" key="1">
    <source>
        <dbReference type="Pfam" id="PF03807"/>
    </source>
</evidence>